<evidence type="ECO:0000313" key="14">
    <source>
        <dbReference type="EMBL" id="SMA44197.1"/>
    </source>
</evidence>
<dbReference type="SUPFAM" id="SSF56935">
    <property type="entry name" value="Porins"/>
    <property type="match status" value="1"/>
</dbReference>
<accession>A0A1X7AIC2</accession>
<keyword evidence="2 8" id="KW-0813">Transport</keyword>
<dbReference type="Gene3D" id="2.170.130.10">
    <property type="entry name" value="TonB-dependent receptor, plug domain"/>
    <property type="match status" value="1"/>
</dbReference>
<dbReference type="Pfam" id="PF07715">
    <property type="entry name" value="Plug"/>
    <property type="match status" value="1"/>
</dbReference>
<evidence type="ECO:0000313" key="15">
    <source>
        <dbReference type="Proteomes" id="UP000196573"/>
    </source>
</evidence>
<comment type="similarity">
    <text evidence="8 9">Belongs to the TonB-dependent receptor family.</text>
</comment>
<feature type="domain" description="TonB-dependent receptor plug" evidence="13">
    <location>
        <begin position="52"/>
        <end position="165"/>
    </location>
</feature>
<keyword evidence="15" id="KW-1185">Reference proteome</keyword>
<dbReference type="OrthoDB" id="9760494at2"/>
<keyword evidence="6 8" id="KW-0472">Membrane</keyword>
<feature type="signal peptide" evidence="11">
    <location>
        <begin position="1"/>
        <end position="26"/>
    </location>
</feature>
<evidence type="ECO:0000256" key="8">
    <source>
        <dbReference type="PROSITE-ProRule" id="PRU01360"/>
    </source>
</evidence>
<feature type="region of interest" description="Disordered" evidence="10">
    <location>
        <begin position="478"/>
        <end position="504"/>
    </location>
</feature>
<keyword evidence="5 9" id="KW-0798">TonB box</keyword>
<feature type="compositionally biased region" description="Gly residues" evidence="10">
    <location>
        <begin position="487"/>
        <end position="498"/>
    </location>
</feature>
<dbReference type="InterPro" id="IPR012910">
    <property type="entry name" value="Plug_dom"/>
</dbReference>
<keyword evidence="7 8" id="KW-0998">Cell outer membrane</keyword>
<dbReference type="InterPro" id="IPR036942">
    <property type="entry name" value="Beta-barrel_TonB_sf"/>
</dbReference>
<keyword evidence="11" id="KW-0732">Signal</keyword>
<dbReference type="PANTHER" id="PTHR47234:SF2">
    <property type="entry name" value="TONB-DEPENDENT RECEPTOR"/>
    <property type="match status" value="1"/>
</dbReference>
<evidence type="ECO:0000256" key="6">
    <source>
        <dbReference type="ARBA" id="ARBA00023136"/>
    </source>
</evidence>
<evidence type="ECO:0000256" key="11">
    <source>
        <dbReference type="SAM" id="SignalP"/>
    </source>
</evidence>
<evidence type="ECO:0000259" key="13">
    <source>
        <dbReference type="Pfam" id="PF07715"/>
    </source>
</evidence>
<reference evidence="14 15" key="1">
    <citation type="submission" date="2017-03" db="EMBL/GenBank/DDBJ databases">
        <authorList>
            <person name="Afonso C.L."/>
            <person name="Miller P.J."/>
            <person name="Scott M.A."/>
            <person name="Spackman E."/>
            <person name="Goraichik I."/>
            <person name="Dimitrov K.M."/>
            <person name="Suarez D.L."/>
            <person name="Swayne D.E."/>
        </authorList>
    </citation>
    <scope>NUCLEOTIDE SEQUENCE [LARGE SCALE GENOMIC DNA]</scope>
    <source>
        <strain evidence="14">SB41UT1</strain>
    </source>
</reference>
<protein>
    <submittedName>
        <fullName evidence="14">Vitamin B12 transporter BtuB</fullName>
    </submittedName>
</protein>
<name>A0A1X7AIC2_9GAMM</name>
<feature type="chain" id="PRO_5012146149" evidence="11">
    <location>
        <begin position="27"/>
        <end position="840"/>
    </location>
</feature>
<dbReference type="InterPro" id="IPR039426">
    <property type="entry name" value="TonB-dep_rcpt-like"/>
</dbReference>
<dbReference type="InterPro" id="IPR000531">
    <property type="entry name" value="Beta-barrel_TonB"/>
</dbReference>
<dbReference type="CDD" id="cd01347">
    <property type="entry name" value="ligand_gated_channel"/>
    <property type="match status" value="1"/>
</dbReference>
<evidence type="ECO:0000256" key="10">
    <source>
        <dbReference type="SAM" id="MobiDB-lite"/>
    </source>
</evidence>
<proteinExistence type="inferred from homology"/>
<evidence type="ECO:0000256" key="3">
    <source>
        <dbReference type="ARBA" id="ARBA00022452"/>
    </source>
</evidence>
<dbReference type="PANTHER" id="PTHR47234">
    <property type="match status" value="1"/>
</dbReference>
<organism evidence="14 15">
    <name type="scientific">Parendozoicomonas haliclonae</name>
    <dbReference type="NCBI Taxonomy" id="1960125"/>
    <lineage>
        <taxon>Bacteria</taxon>
        <taxon>Pseudomonadati</taxon>
        <taxon>Pseudomonadota</taxon>
        <taxon>Gammaproteobacteria</taxon>
        <taxon>Oceanospirillales</taxon>
        <taxon>Endozoicomonadaceae</taxon>
        <taxon>Parendozoicomonas</taxon>
    </lineage>
</organism>
<gene>
    <name evidence="14" type="primary">btuB_1</name>
    <name evidence="14" type="ORF">EHSB41UT_01754</name>
</gene>
<dbReference type="Gene3D" id="2.40.170.20">
    <property type="entry name" value="TonB-dependent receptor, beta-barrel domain"/>
    <property type="match status" value="1"/>
</dbReference>
<evidence type="ECO:0000256" key="1">
    <source>
        <dbReference type="ARBA" id="ARBA00004571"/>
    </source>
</evidence>
<evidence type="ECO:0000256" key="7">
    <source>
        <dbReference type="ARBA" id="ARBA00023237"/>
    </source>
</evidence>
<dbReference type="AlphaFoldDB" id="A0A1X7AIC2"/>
<comment type="subcellular location">
    <subcellularLocation>
        <location evidence="1 8">Cell outer membrane</location>
        <topology evidence="1 8">Multi-pass membrane protein</topology>
    </subcellularLocation>
</comment>
<evidence type="ECO:0000259" key="12">
    <source>
        <dbReference type="Pfam" id="PF00593"/>
    </source>
</evidence>
<dbReference type="Pfam" id="PF00593">
    <property type="entry name" value="TonB_dep_Rec_b-barrel"/>
    <property type="match status" value="1"/>
</dbReference>
<dbReference type="InterPro" id="IPR037066">
    <property type="entry name" value="Plug_dom_sf"/>
</dbReference>
<keyword evidence="3 8" id="KW-1134">Transmembrane beta strand</keyword>
<keyword evidence="4 8" id="KW-0812">Transmembrane</keyword>
<evidence type="ECO:0000256" key="5">
    <source>
        <dbReference type="ARBA" id="ARBA00023077"/>
    </source>
</evidence>
<dbReference type="Proteomes" id="UP000196573">
    <property type="component" value="Unassembled WGS sequence"/>
</dbReference>
<dbReference type="EMBL" id="FWPT01000003">
    <property type="protein sequence ID" value="SMA44197.1"/>
    <property type="molecule type" value="Genomic_DNA"/>
</dbReference>
<sequence length="840" mass="91730">MYKRAILSTAVAAAISGGALTSVAYAEESVEKLEKIQVTGSRISRVDAEGVAPVTVITREDIEKLGSTTVSDVLRNMTENGGGNYNEAFTNGFAAGSAMTSLRGLGSSRTLTLLNGRRIANYGFAQNVNDTGVDLNSIPLSAVERIEVLKDGASAIYGSDAIAGVINIILRKDFDGVVVTSTVGQTSEGDGEEGQVGVIAGKELENSNILFSFDYFNREASLKSNRDNVASANHSDKGGYDWRSSRSPYPLVVVQEPGKDPVNVCNDPTGNDCRYDYNQVLDLMPATERFGALTMLNHDFNENVSAFAELSFTRVETNNRAAATPDFENRTIAADNKFNTFGQPVQVRARYLDVGPRLNDVTNDSIRVVTGLNGAFEFSGRDVDWETAAGFSQSKVTSDGSNYIDIEKFYDAVEAEQYNPFAPTTNSQAAIDSFRVTTKRESTSEMSFVSGNASMPVMELPAGEVYLALGAEYREESINDKPDPVGAQGGILGSGGTSSKGSRNSKAMYGELSIPVVENVEMQLAARFEKYSDFGTTLDPKVGVRWQPADNLMFRASYSTGFKAPTLPEVFLGESISYVRVTDDVGCEANPGDPNFCGANQYRQRSSGNKDLKAEEAESFNFGVVYEPVDDLELKLDLYKIRNTNVIEQISAQRIVNENPELVERREDGRIDYINNRYINVAMQVVEGADFEAGYSWEMDSGEFGLTYKTSYIHSFKKSNSVGELTDYRGDAGGVGGSGPHLKSKTTLSWDRGDHGVTVANNYTSSYKQPRALVHTKVERLNTIDIQYVYSGLENTKLTFGLDNATNKEAPFSDLDSEGYDMTAHDNRGRFVYGKVEYTF</sequence>
<dbReference type="PROSITE" id="PS52016">
    <property type="entry name" value="TONB_DEPENDENT_REC_3"/>
    <property type="match status" value="1"/>
</dbReference>
<evidence type="ECO:0000256" key="2">
    <source>
        <dbReference type="ARBA" id="ARBA00022448"/>
    </source>
</evidence>
<dbReference type="GO" id="GO:0009279">
    <property type="term" value="C:cell outer membrane"/>
    <property type="evidence" value="ECO:0007669"/>
    <property type="project" value="UniProtKB-SubCell"/>
</dbReference>
<evidence type="ECO:0000256" key="4">
    <source>
        <dbReference type="ARBA" id="ARBA00022692"/>
    </source>
</evidence>
<evidence type="ECO:0000256" key="9">
    <source>
        <dbReference type="RuleBase" id="RU003357"/>
    </source>
</evidence>
<feature type="domain" description="TonB-dependent receptor-like beta-barrel" evidence="12">
    <location>
        <begin position="372"/>
        <end position="804"/>
    </location>
</feature>